<comment type="caution">
    <text evidence="4">The sequence shown here is derived from an EMBL/GenBank/DDBJ whole genome shotgun (WGS) entry which is preliminary data.</text>
</comment>
<evidence type="ECO:0000256" key="1">
    <source>
        <dbReference type="SAM" id="MobiDB-lite"/>
    </source>
</evidence>
<accession>A0ABD3DKE8</accession>
<evidence type="ECO:0000313" key="5">
    <source>
        <dbReference type="Proteomes" id="UP001632038"/>
    </source>
</evidence>
<evidence type="ECO:0000259" key="2">
    <source>
        <dbReference type="Pfam" id="PF14309"/>
    </source>
</evidence>
<dbReference type="Pfam" id="PF14309">
    <property type="entry name" value="DUF4378"/>
    <property type="match status" value="1"/>
</dbReference>
<feature type="region of interest" description="Disordered" evidence="1">
    <location>
        <begin position="1"/>
        <end position="37"/>
    </location>
</feature>
<organism evidence="4 5">
    <name type="scientific">Castilleja foliolosa</name>
    <dbReference type="NCBI Taxonomy" id="1961234"/>
    <lineage>
        <taxon>Eukaryota</taxon>
        <taxon>Viridiplantae</taxon>
        <taxon>Streptophyta</taxon>
        <taxon>Embryophyta</taxon>
        <taxon>Tracheophyta</taxon>
        <taxon>Spermatophyta</taxon>
        <taxon>Magnoliopsida</taxon>
        <taxon>eudicotyledons</taxon>
        <taxon>Gunneridae</taxon>
        <taxon>Pentapetalae</taxon>
        <taxon>asterids</taxon>
        <taxon>lamiids</taxon>
        <taxon>Lamiales</taxon>
        <taxon>Orobanchaceae</taxon>
        <taxon>Pedicularideae</taxon>
        <taxon>Castillejinae</taxon>
        <taxon>Castilleja</taxon>
    </lineage>
</organism>
<reference evidence="5" key="1">
    <citation type="journal article" date="2024" name="IScience">
        <title>Strigolactones Initiate the Formation of Haustorium-like Structures in Castilleja.</title>
        <authorList>
            <person name="Buerger M."/>
            <person name="Peterson D."/>
            <person name="Chory J."/>
        </authorList>
    </citation>
    <scope>NUCLEOTIDE SEQUENCE [LARGE SCALE GENOMIC DNA]</scope>
</reference>
<feature type="compositionally biased region" description="Basic and acidic residues" evidence="1">
    <location>
        <begin position="545"/>
        <end position="555"/>
    </location>
</feature>
<dbReference type="InterPro" id="IPR032795">
    <property type="entry name" value="DUF3741-assoc"/>
</dbReference>
<gene>
    <name evidence="4" type="ORF">CASFOL_013337</name>
</gene>
<evidence type="ECO:0008006" key="6">
    <source>
        <dbReference type="Google" id="ProtNLM"/>
    </source>
</evidence>
<feature type="compositionally biased region" description="Low complexity" evidence="1">
    <location>
        <begin position="390"/>
        <end position="405"/>
    </location>
</feature>
<protein>
    <recommendedName>
        <fullName evidence="6">DUF4378 domain-containing protein</fullName>
    </recommendedName>
</protein>
<feature type="region of interest" description="Disordered" evidence="1">
    <location>
        <begin position="534"/>
        <end position="555"/>
    </location>
</feature>
<dbReference type="AlphaFoldDB" id="A0ABD3DKE8"/>
<name>A0ABD3DKE8_9LAMI</name>
<sequence length="798" mass="90501">MERARHRKSKSASGIEGLQHIQKQKVAARLSTDSGSHIDKQDDMFMLQLGQSPFRGASGIPMKKLLAEEMSRDVGPKRRSPSVVARLMGLEGLPSPRLVQGHYQQKNTLVNIRSNGQRRTDQPEFKDVYEDLEASHDANRRCSSRWNASLILTKPEMALIQQKLIDTKRLSTDEKLGNQIAILKPLNSKKYESISKAWRPERDNTSKSLKRKDGLLLEPHCRHRAHHISRNPSRNEEKTLPTRIVVLKPNLEKKVKEYTSPSRDVGLSKPISKEAREIARKIATRMRDVGRDETGGYDASGSESEGFESCCRKSLEKNSYRVNREAKKRLSQRWKMTHKYQNLEVGVSKGSTLGEMLVISDREMRSNHLNGKTAASLGISSREVWDEMITRSSSRSRSVPPSTSRSCKRSMYRDERMKRSLSHKENNSASSRYSKARGKKPCPSEDVSNDEVDIWSEANFEIRMEANVKELSEERSVFEMCAKEETCKSPVVDVRMIAEAGIQKQPCSVTDGVESAARELEVCGLQELQDVPSKQASSSLLASRESSESYKEAVDHPSPISVLQVPFPEDTSSSESFERVSAELQELRLKLQLLKMESNTDADVPTLFPIGEEEDETQPSPVVSEGNNSNYLSGPEADWEYSYAFDVLLSSGLQESIDVNMFTASWYSPDCPLDPNVFDDLEKHYSDQTTTIGTRLERRLLFDRINSALLQIFVEHFDLCPWVMPKLTGCNLKWQKRGVREAVEKLIDREMTSFEVSEKVVDREMQWSGCKGEIEMIGNEIEKVLIDEMVDEVLVMCM</sequence>
<feature type="region of interest" description="Disordered" evidence="1">
    <location>
        <begin position="390"/>
        <end position="448"/>
    </location>
</feature>
<feature type="domain" description="DUF4378" evidence="2">
    <location>
        <begin position="640"/>
        <end position="792"/>
    </location>
</feature>
<evidence type="ECO:0000259" key="3">
    <source>
        <dbReference type="Pfam" id="PF14383"/>
    </source>
</evidence>
<feature type="compositionally biased region" description="Basic residues" evidence="1">
    <location>
        <begin position="1"/>
        <end position="10"/>
    </location>
</feature>
<feature type="compositionally biased region" description="Basic and acidic residues" evidence="1">
    <location>
        <begin position="411"/>
        <end position="426"/>
    </location>
</feature>
<keyword evidence="5" id="KW-1185">Reference proteome</keyword>
<dbReference type="Proteomes" id="UP001632038">
    <property type="component" value="Unassembled WGS sequence"/>
</dbReference>
<feature type="domain" description="DUF3741" evidence="3">
    <location>
        <begin position="75"/>
        <end position="95"/>
    </location>
</feature>
<dbReference type="PANTHER" id="PTHR46836:SF8">
    <property type="entry name" value="AFADIN"/>
    <property type="match status" value="1"/>
</dbReference>
<dbReference type="Pfam" id="PF14383">
    <property type="entry name" value="VARLMGL"/>
    <property type="match status" value="1"/>
</dbReference>
<dbReference type="PANTHER" id="PTHR46836">
    <property type="entry name" value="AFADIN"/>
    <property type="match status" value="1"/>
</dbReference>
<dbReference type="InterPro" id="IPR025486">
    <property type="entry name" value="DUF4378"/>
</dbReference>
<proteinExistence type="predicted"/>
<evidence type="ECO:0000313" key="4">
    <source>
        <dbReference type="EMBL" id="KAL3642522.1"/>
    </source>
</evidence>
<dbReference type="EMBL" id="JAVIJP010000016">
    <property type="protein sequence ID" value="KAL3642522.1"/>
    <property type="molecule type" value="Genomic_DNA"/>
</dbReference>